<dbReference type="Gene3D" id="1.20.5.170">
    <property type="match status" value="1"/>
</dbReference>
<organism evidence="3 4">
    <name type="scientific">Meripilus lineatus</name>
    <dbReference type="NCBI Taxonomy" id="2056292"/>
    <lineage>
        <taxon>Eukaryota</taxon>
        <taxon>Fungi</taxon>
        <taxon>Dikarya</taxon>
        <taxon>Basidiomycota</taxon>
        <taxon>Agaricomycotina</taxon>
        <taxon>Agaricomycetes</taxon>
        <taxon>Polyporales</taxon>
        <taxon>Meripilaceae</taxon>
        <taxon>Meripilus</taxon>
    </lineage>
</organism>
<dbReference type="InterPro" id="IPR046347">
    <property type="entry name" value="bZIP_sf"/>
</dbReference>
<dbReference type="Proteomes" id="UP001212997">
    <property type="component" value="Unassembled WGS sequence"/>
</dbReference>
<evidence type="ECO:0000313" key="3">
    <source>
        <dbReference type="EMBL" id="KAJ3477977.1"/>
    </source>
</evidence>
<dbReference type="AlphaFoldDB" id="A0AAD5UYT1"/>
<accession>A0AAD5UYT1</accession>
<evidence type="ECO:0000256" key="2">
    <source>
        <dbReference type="SAM" id="MobiDB-lite"/>
    </source>
</evidence>
<feature type="compositionally biased region" description="Low complexity" evidence="2">
    <location>
        <begin position="105"/>
        <end position="116"/>
    </location>
</feature>
<gene>
    <name evidence="3" type="ORF">NLI96_g10085</name>
</gene>
<keyword evidence="1" id="KW-0175">Coiled coil</keyword>
<protein>
    <recommendedName>
        <fullName evidence="5">BZIP domain-containing protein</fullName>
    </recommendedName>
</protein>
<feature type="compositionally biased region" description="Pro residues" evidence="2">
    <location>
        <begin position="157"/>
        <end position="166"/>
    </location>
</feature>
<feature type="compositionally biased region" description="Polar residues" evidence="2">
    <location>
        <begin position="143"/>
        <end position="154"/>
    </location>
</feature>
<feature type="compositionally biased region" description="Low complexity" evidence="2">
    <location>
        <begin position="294"/>
        <end position="307"/>
    </location>
</feature>
<keyword evidence="4" id="KW-1185">Reference proteome</keyword>
<sequence length="321" mass="35222">MTRGRRKDMSIPPSRALLQQRDYRARKAQHVADLEERCRRLDTENNELRKEVEDLKRRLTQVPVGPSGVNPELARASSDLMQQLTAAASSLARFQQAAALNPTDLSAPSTSRAPSSSPTPLPPASTLFHLSPLPGISPPHLRQAQSYSPPSIGSTPPKFPTLPLPRPQHFSPLHQHSPLNARQGPGDYQPCTPPVNQAALPTGRRYTDPPPPAHFHPSQHQSPRQSHHDRAPPLQSRTHVTPPHSSIPKLTPSRWEELRDPECCAGYFDCEGVAEDSDHDRSDDDEDDDMGAPASSISATSSGSRRSQVTPPTSDVRSMKD</sequence>
<evidence type="ECO:0000313" key="4">
    <source>
        <dbReference type="Proteomes" id="UP001212997"/>
    </source>
</evidence>
<dbReference type="SUPFAM" id="SSF57959">
    <property type="entry name" value="Leucine zipper domain"/>
    <property type="match status" value="1"/>
</dbReference>
<proteinExistence type="predicted"/>
<comment type="caution">
    <text evidence="3">The sequence shown here is derived from an EMBL/GenBank/DDBJ whole genome shotgun (WGS) entry which is preliminary data.</text>
</comment>
<name>A0AAD5UYT1_9APHY</name>
<dbReference type="EMBL" id="JANAWD010000548">
    <property type="protein sequence ID" value="KAJ3477977.1"/>
    <property type="molecule type" value="Genomic_DNA"/>
</dbReference>
<feature type="coiled-coil region" evidence="1">
    <location>
        <begin position="24"/>
        <end position="58"/>
    </location>
</feature>
<feature type="region of interest" description="Disordered" evidence="2">
    <location>
        <begin position="273"/>
        <end position="321"/>
    </location>
</feature>
<evidence type="ECO:0008006" key="5">
    <source>
        <dbReference type="Google" id="ProtNLM"/>
    </source>
</evidence>
<feature type="region of interest" description="Disordered" evidence="2">
    <location>
        <begin position="102"/>
        <end position="256"/>
    </location>
</feature>
<evidence type="ECO:0000256" key="1">
    <source>
        <dbReference type="SAM" id="Coils"/>
    </source>
</evidence>
<feature type="compositionally biased region" description="Polar residues" evidence="2">
    <location>
        <begin position="308"/>
        <end position="321"/>
    </location>
</feature>
<dbReference type="GO" id="GO:0003700">
    <property type="term" value="F:DNA-binding transcription factor activity"/>
    <property type="evidence" value="ECO:0007669"/>
    <property type="project" value="InterPro"/>
</dbReference>
<reference evidence="3" key="1">
    <citation type="submission" date="2022-07" db="EMBL/GenBank/DDBJ databases">
        <title>Genome Sequence of Physisporinus lineatus.</title>
        <authorList>
            <person name="Buettner E."/>
        </authorList>
    </citation>
    <scope>NUCLEOTIDE SEQUENCE</scope>
    <source>
        <strain evidence="3">VT162</strain>
    </source>
</reference>